<dbReference type="AlphaFoldDB" id="X1J172"/>
<dbReference type="SUPFAM" id="SSF51182">
    <property type="entry name" value="RmlC-like cupins"/>
    <property type="match status" value="1"/>
</dbReference>
<accession>X1J172</accession>
<organism evidence="3">
    <name type="scientific">marine sediment metagenome</name>
    <dbReference type="NCBI Taxonomy" id="412755"/>
    <lineage>
        <taxon>unclassified sequences</taxon>
        <taxon>metagenomes</taxon>
        <taxon>ecological metagenomes</taxon>
    </lineage>
</organism>
<name>X1J172_9ZZZZ</name>
<reference evidence="3" key="1">
    <citation type="journal article" date="2014" name="Front. Microbiol.">
        <title>High frequency of phylogenetically diverse reductive dehalogenase-homologous genes in deep subseafloor sedimentary metagenomes.</title>
        <authorList>
            <person name="Kawai M."/>
            <person name="Futagami T."/>
            <person name="Toyoda A."/>
            <person name="Takaki Y."/>
            <person name="Nishi S."/>
            <person name="Hori S."/>
            <person name="Arai W."/>
            <person name="Tsubouchi T."/>
            <person name="Morono Y."/>
            <person name="Uchiyama I."/>
            <person name="Ito T."/>
            <person name="Fujiyama A."/>
            <person name="Inagaki F."/>
            <person name="Takami H."/>
        </authorList>
    </citation>
    <scope>NUCLEOTIDE SEQUENCE</scope>
    <source>
        <strain evidence="3">Expedition CK06-06</strain>
    </source>
</reference>
<dbReference type="EMBL" id="BARU01026243">
    <property type="protein sequence ID" value="GAH75265.1"/>
    <property type="molecule type" value="Genomic_DNA"/>
</dbReference>
<evidence type="ECO:0000313" key="3">
    <source>
        <dbReference type="EMBL" id="GAH75265.1"/>
    </source>
</evidence>
<evidence type="ECO:0000259" key="2">
    <source>
        <dbReference type="Pfam" id="PF07883"/>
    </source>
</evidence>
<dbReference type="InterPro" id="IPR014710">
    <property type="entry name" value="RmlC-like_jellyroll"/>
</dbReference>
<feature type="domain" description="Cupin type-2" evidence="2">
    <location>
        <begin position="51"/>
        <end position="118"/>
    </location>
</feature>
<dbReference type="PANTHER" id="PTHR35848:SF6">
    <property type="entry name" value="CUPIN TYPE-2 DOMAIN-CONTAINING PROTEIN"/>
    <property type="match status" value="1"/>
</dbReference>
<comment type="caution">
    <text evidence="3">The sequence shown here is derived from an EMBL/GenBank/DDBJ whole genome shotgun (WGS) entry which is preliminary data.</text>
</comment>
<dbReference type="Pfam" id="PF07883">
    <property type="entry name" value="Cupin_2"/>
    <property type="match status" value="1"/>
</dbReference>
<gene>
    <name evidence="3" type="ORF">S03H2_42182</name>
</gene>
<dbReference type="InterPro" id="IPR011051">
    <property type="entry name" value="RmlC_Cupin_sf"/>
</dbReference>
<evidence type="ECO:0000256" key="1">
    <source>
        <dbReference type="ARBA" id="ARBA00022723"/>
    </source>
</evidence>
<dbReference type="PANTHER" id="PTHR35848">
    <property type="entry name" value="OXALATE-BINDING PROTEIN"/>
    <property type="match status" value="1"/>
</dbReference>
<protein>
    <recommendedName>
        <fullName evidence="2">Cupin type-2 domain-containing protein</fullName>
    </recommendedName>
</protein>
<dbReference type="GO" id="GO:0046872">
    <property type="term" value="F:metal ion binding"/>
    <property type="evidence" value="ECO:0007669"/>
    <property type="project" value="UniProtKB-KW"/>
</dbReference>
<proteinExistence type="predicted"/>
<dbReference type="InterPro" id="IPR051610">
    <property type="entry name" value="GPI/OXD"/>
</dbReference>
<dbReference type="Gene3D" id="2.60.120.10">
    <property type="entry name" value="Jelly Rolls"/>
    <property type="match status" value="1"/>
</dbReference>
<dbReference type="CDD" id="cd02222">
    <property type="entry name" value="cupin_TM1459-like"/>
    <property type="match status" value="1"/>
</dbReference>
<keyword evidence="1" id="KW-0479">Metal-binding</keyword>
<sequence length="135" mass="15328">MGVIHKFQGDPDRFDWEGIIPKGYESKDIRGATVRWLISENEKAPYFAMRYFEVEPGGWTDLGRHAHDHGVIILRGKGKVLLGEKETEISFGDVVYVPPNELHQFKNTGDEPFGFICVIPNKDVLSKIKAEGSRR</sequence>
<dbReference type="InterPro" id="IPR013096">
    <property type="entry name" value="Cupin_2"/>
</dbReference>